<dbReference type="KEGG" id="psey:GU243_08470"/>
<dbReference type="Proteomes" id="UP000464186">
    <property type="component" value="Chromosome"/>
</dbReference>
<protein>
    <submittedName>
        <fullName evidence="2">Uncharacterized protein</fullName>
    </submittedName>
</protein>
<evidence type="ECO:0000313" key="2">
    <source>
        <dbReference type="EMBL" id="QHK22241.1"/>
    </source>
</evidence>
<evidence type="ECO:0000256" key="1">
    <source>
        <dbReference type="SAM" id="MobiDB-lite"/>
    </source>
</evidence>
<organism evidence="2 3">
    <name type="scientific">Pseudarthrobacter psychrotolerans</name>
    <dbReference type="NCBI Taxonomy" id="2697569"/>
    <lineage>
        <taxon>Bacteria</taxon>
        <taxon>Bacillati</taxon>
        <taxon>Actinomycetota</taxon>
        <taxon>Actinomycetes</taxon>
        <taxon>Micrococcales</taxon>
        <taxon>Micrococcaceae</taxon>
        <taxon>Pseudarthrobacter</taxon>
    </lineage>
</organism>
<dbReference type="EMBL" id="CP047898">
    <property type="protein sequence ID" value="QHK22241.1"/>
    <property type="molecule type" value="Genomic_DNA"/>
</dbReference>
<proteinExistence type="predicted"/>
<accession>A0A6P1NYJ9</accession>
<feature type="region of interest" description="Disordered" evidence="1">
    <location>
        <begin position="66"/>
        <end position="88"/>
    </location>
</feature>
<keyword evidence="3" id="KW-1185">Reference proteome</keyword>
<gene>
    <name evidence="2" type="ORF">GU243_08470</name>
</gene>
<dbReference type="AlphaFoldDB" id="A0A6P1NYJ9"/>
<reference evidence="2 3" key="1">
    <citation type="submission" date="2020-01" db="EMBL/GenBank/DDBJ databases">
        <title>Pseudarthrobacter psychrotolerans sp. nov., isolated from antarctic soil.</title>
        <authorList>
            <person name="Shin Y."/>
            <person name="Park W."/>
        </authorList>
    </citation>
    <scope>NUCLEOTIDE SEQUENCE [LARGE SCALE GENOMIC DNA]</scope>
    <source>
        <strain evidence="2 3">YJ56</strain>
    </source>
</reference>
<evidence type="ECO:0000313" key="3">
    <source>
        <dbReference type="Proteomes" id="UP000464186"/>
    </source>
</evidence>
<name>A0A6P1NYJ9_9MICC</name>
<sequence>MHIKEQWDRLSPATRQWFFDNPGCVMVPRTLTTAINAEIGENADTDAHGEALLSEGDRLFIQAKSHDNGTATNPTGHQFFDAIQPGQP</sequence>